<name>A0A3M0AEF1_9GAMM</name>
<keyword evidence="2 6" id="KW-0698">rRNA processing</keyword>
<dbReference type="PIRSF" id="PIRSF037618">
    <property type="entry name" value="RNA_Mtase_bacteria_prd"/>
    <property type="match status" value="1"/>
</dbReference>
<evidence type="ECO:0000256" key="2">
    <source>
        <dbReference type="ARBA" id="ARBA00022552"/>
    </source>
</evidence>
<dbReference type="Pfam" id="PF02926">
    <property type="entry name" value="THUMP"/>
    <property type="match status" value="1"/>
</dbReference>
<dbReference type="InterPro" id="IPR029063">
    <property type="entry name" value="SAM-dependent_MTases_sf"/>
</dbReference>
<dbReference type="InterPro" id="IPR004114">
    <property type="entry name" value="THUMP_dom"/>
</dbReference>
<dbReference type="EC" id="2.1.1.264" evidence="6"/>
<reference evidence="9 10" key="1">
    <citation type="submission" date="2018-10" db="EMBL/GenBank/DDBJ databases">
        <title>Genomic Encyclopedia of Type Strains, Phase IV (KMG-IV): sequencing the most valuable type-strain genomes for metagenomic binning, comparative biology and taxonomic classification.</title>
        <authorList>
            <person name="Goeker M."/>
        </authorList>
    </citation>
    <scope>NUCLEOTIDE SEQUENCE [LARGE SCALE GENOMIC DNA]</scope>
    <source>
        <strain evidence="9 10">DSM 25080</strain>
    </source>
</reference>
<evidence type="ECO:0000256" key="5">
    <source>
        <dbReference type="ARBA" id="ARBA00022691"/>
    </source>
</evidence>
<accession>A0A3M0AEF1</accession>
<dbReference type="Gene3D" id="3.40.50.150">
    <property type="entry name" value="Vaccinia Virus protein VP39"/>
    <property type="match status" value="2"/>
</dbReference>
<dbReference type="RefSeq" id="WP_121876295.1">
    <property type="nucleotide sequence ID" value="NZ_REFJ01000002.1"/>
</dbReference>
<dbReference type="PANTHER" id="PTHR47313">
    <property type="entry name" value="RIBOSOMAL RNA LARGE SUBUNIT METHYLTRANSFERASE K/L"/>
    <property type="match status" value="1"/>
</dbReference>
<dbReference type="Pfam" id="PF22020">
    <property type="entry name" value="RlmL_1st"/>
    <property type="match status" value="1"/>
</dbReference>
<dbReference type="EC" id="2.1.1.173" evidence="6"/>
<gene>
    <name evidence="6" type="primary">rlmL</name>
    <name evidence="9" type="ORF">DFR27_0936</name>
</gene>
<evidence type="ECO:0000313" key="10">
    <source>
        <dbReference type="Proteomes" id="UP000267187"/>
    </source>
</evidence>
<keyword evidence="10" id="KW-1185">Reference proteome</keyword>
<proteinExistence type="inferred from homology"/>
<dbReference type="SMART" id="SM00981">
    <property type="entry name" value="THUMP"/>
    <property type="match status" value="1"/>
</dbReference>
<dbReference type="CDD" id="cd11715">
    <property type="entry name" value="THUMP_AdoMetMT"/>
    <property type="match status" value="1"/>
</dbReference>
<organism evidence="9 10">
    <name type="scientific">Umboniibacter marinipuniceus</name>
    <dbReference type="NCBI Taxonomy" id="569599"/>
    <lineage>
        <taxon>Bacteria</taxon>
        <taxon>Pseudomonadati</taxon>
        <taxon>Pseudomonadota</taxon>
        <taxon>Gammaproteobacteria</taxon>
        <taxon>Cellvibrionales</taxon>
        <taxon>Cellvibrionaceae</taxon>
        <taxon>Umboniibacter</taxon>
    </lineage>
</organism>
<dbReference type="EMBL" id="REFJ01000002">
    <property type="protein sequence ID" value="RMA81138.1"/>
    <property type="molecule type" value="Genomic_DNA"/>
</dbReference>
<sequence>MMSANYTLIVTCAGGLERHLADEIQQILPTAEVTQALGQVSLEGGIEEIYRICLWSRVASRVLLQLASARVNDVEELYDVAASIPWLAHLGPEHSFSVDFRGMNKWLRHTNFGGLKIKDAIVDVIRNTTGERPNVDTEDPAIRVYGHLQRDKFSVGIDMSGGGLHRRGYRAGGGLAPLRETLAAALLYQCGWPALAASGGSFLDPMCGSGTFVVEAAMMATDMAPGLNRESFGFEQWYRHSDSIWEAIYREAVTRDQQGRAAYEGQVIGLDLSHKALQAAQRAVAGATLGRFVKIHKHDINDEIDPAWTANLVLTNPPYGERIGEEAELAGLYQQLGNQVAALPNVETFGVFSSRVDLCQHMPLRSPKRNKYQNGDIEAFLLRFDLSSESSRGYGKPLPTAIYERERLSEEGLMLYNRLKKNQKQLKAWIKRENISCYRVYDADLPEFSVAIDVYGDQLHVQEYAAPSTIPEAKAAARFKIALTAISAAFNVPLAELHSKERRRQKGTAQYEATPESKRFFVDEFGHSIEVELASYLDTGLFLDHRPLRKRIMNEAKSKRFLNLFCYTAVASLHAAMAGAKTTSVDMSRTYLNWAKDSFRRNYVTLSQHEFEQANCVEWLATATGEYDIIMLDPPTFSNSKRMSDVFDVQKDHEKLIDDTMRLLAKDGTLYFSNNYRKFKLAPELSDRYVIEDISPSTIDVDFKRNPKIHQCWIIRHG</sequence>
<dbReference type="Gene3D" id="3.30.750.80">
    <property type="entry name" value="RNA methyltransferase domain (HRMD) like"/>
    <property type="match status" value="1"/>
</dbReference>
<evidence type="ECO:0000256" key="3">
    <source>
        <dbReference type="ARBA" id="ARBA00022603"/>
    </source>
</evidence>
<comment type="function">
    <text evidence="6">Specifically methylates the guanine in position 2445 (m2G2445) and the guanine in position 2069 (m7G2069) of 23S rRNA.</text>
</comment>
<evidence type="ECO:0000256" key="1">
    <source>
        <dbReference type="ARBA" id="ARBA00022490"/>
    </source>
</evidence>
<dbReference type="InterPro" id="IPR019614">
    <property type="entry name" value="SAM-dep_methyl-trfase"/>
</dbReference>
<dbReference type="Pfam" id="PF10672">
    <property type="entry name" value="Methyltrans_SAM"/>
    <property type="match status" value="1"/>
</dbReference>
<keyword evidence="5 6" id="KW-0949">S-adenosyl-L-methionine</keyword>
<dbReference type="HAMAP" id="MF_01858">
    <property type="entry name" value="23SrRNA_methyltr_KL"/>
    <property type="match status" value="1"/>
</dbReference>
<dbReference type="InterPro" id="IPR002052">
    <property type="entry name" value="DNA_methylase_N6_adenine_CS"/>
</dbReference>
<dbReference type="Gene3D" id="3.30.2130.30">
    <property type="match status" value="1"/>
</dbReference>
<dbReference type="GO" id="GO:0003723">
    <property type="term" value="F:RNA binding"/>
    <property type="evidence" value="ECO:0007669"/>
    <property type="project" value="UniProtKB-UniRule"/>
</dbReference>
<evidence type="ECO:0000256" key="4">
    <source>
        <dbReference type="ARBA" id="ARBA00022679"/>
    </source>
</evidence>
<evidence type="ECO:0000256" key="7">
    <source>
        <dbReference type="PROSITE-ProRule" id="PRU00529"/>
    </source>
</evidence>
<keyword evidence="7" id="KW-0694">RNA-binding</keyword>
<keyword evidence="1 6" id="KW-0963">Cytoplasm</keyword>
<dbReference type="NCBIfam" id="NF008748">
    <property type="entry name" value="PRK11783.1"/>
    <property type="match status" value="1"/>
</dbReference>
<evidence type="ECO:0000259" key="8">
    <source>
        <dbReference type="PROSITE" id="PS51165"/>
    </source>
</evidence>
<dbReference type="InterPro" id="IPR000241">
    <property type="entry name" value="RlmKL-like_Mtase"/>
</dbReference>
<dbReference type="SUPFAM" id="SSF53335">
    <property type="entry name" value="S-adenosyl-L-methionine-dependent methyltransferases"/>
    <property type="match status" value="2"/>
</dbReference>
<dbReference type="GO" id="GO:0052915">
    <property type="term" value="F:23S rRNA (guanine(2445)-N(2))-methyltransferase activity"/>
    <property type="evidence" value="ECO:0007669"/>
    <property type="project" value="UniProtKB-UniRule"/>
</dbReference>
<dbReference type="Proteomes" id="UP000267187">
    <property type="component" value="Unassembled WGS sequence"/>
</dbReference>
<comment type="subcellular location">
    <subcellularLocation>
        <location evidence="6">Cytoplasm</location>
    </subcellularLocation>
</comment>
<dbReference type="OrthoDB" id="9809404at2"/>
<comment type="similarity">
    <text evidence="6">Belongs to the methyltransferase superfamily. RlmKL family.</text>
</comment>
<keyword evidence="3 6" id="KW-0489">Methyltransferase</keyword>
<dbReference type="GO" id="GO:0070043">
    <property type="term" value="F:rRNA (guanine-N7-)-methyltransferase activity"/>
    <property type="evidence" value="ECO:0007669"/>
    <property type="project" value="UniProtKB-UniRule"/>
</dbReference>
<dbReference type="AlphaFoldDB" id="A0A3M0AEF1"/>
<dbReference type="PROSITE" id="PS51165">
    <property type="entry name" value="THUMP"/>
    <property type="match status" value="1"/>
</dbReference>
<dbReference type="PANTHER" id="PTHR47313:SF1">
    <property type="entry name" value="RIBOSOMAL RNA LARGE SUBUNIT METHYLTRANSFERASE K_L"/>
    <property type="match status" value="1"/>
</dbReference>
<dbReference type="CDD" id="cd02440">
    <property type="entry name" value="AdoMet_MTases"/>
    <property type="match status" value="1"/>
</dbReference>
<comment type="caution">
    <text evidence="9">The sequence shown here is derived from an EMBL/GenBank/DDBJ whole genome shotgun (WGS) entry which is preliminary data.</text>
</comment>
<keyword evidence="4 6" id="KW-0808">Transferase</keyword>
<dbReference type="InterPro" id="IPR054170">
    <property type="entry name" value="RlmL_1st"/>
</dbReference>
<dbReference type="InterPro" id="IPR017244">
    <property type="entry name" value="23SrRNA_methyltr_KL"/>
</dbReference>
<dbReference type="GO" id="GO:0005737">
    <property type="term" value="C:cytoplasm"/>
    <property type="evidence" value="ECO:0007669"/>
    <property type="project" value="UniProtKB-SubCell"/>
</dbReference>
<evidence type="ECO:0000256" key="6">
    <source>
        <dbReference type="HAMAP-Rule" id="MF_01858"/>
    </source>
</evidence>
<feature type="domain" description="THUMP" evidence="8">
    <location>
        <begin position="48"/>
        <end position="159"/>
    </location>
</feature>
<dbReference type="PROSITE" id="PS00092">
    <property type="entry name" value="N6_MTASE"/>
    <property type="match status" value="1"/>
</dbReference>
<dbReference type="Pfam" id="PF01170">
    <property type="entry name" value="UPF0020"/>
    <property type="match status" value="1"/>
</dbReference>
<comment type="catalytic activity">
    <reaction evidence="6">
        <text>guanosine(2445) in 23S rRNA + S-adenosyl-L-methionine = N(2)-methylguanosine(2445) in 23S rRNA + S-adenosyl-L-homocysteine + H(+)</text>
        <dbReference type="Rhea" id="RHEA:42740"/>
        <dbReference type="Rhea" id="RHEA-COMP:10215"/>
        <dbReference type="Rhea" id="RHEA-COMP:10216"/>
        <dbReference type="ChEBI" id="CHEBI:15378"/>
        <dbReference type="ChEBI" id="CHEBI:57856"/>
        <dbReference type="ChEBI" id="CHEBI:59789"/>
        <dbReference type="ChEBI" id="CHEBI:74269"/>
        <dbReference type="ChEBI" id="CHEBI:74481"/>
        <dbReference type="EC" id="2.1.1.173"/>
    </reaction>
</comment>
<dbReference type="PRINTS" id="PR00507">
    <property type="entry name" value="N12N6MTFRASE"/>
</dbReference>
<comment type="catalytic activity">
    <reaction evidence="6">
        <text>guanosine(2069) in 23S rRNA + S-adenosyl-L-methionine = N(2)-methylguanosine(2069) in 23S rRNA + S-adenosyl-L-homocysteine + H(+)</text>
        <dbReference type="Rhea" id="RHEA:43772"/>
        <dbReference type="Rhea" id="RHEA-COMP:10688"/>
        <dbReference type="Rhea" id="RHEA-COMP:10689"/>
        <dbReference type="ChEBI" id="CHEBI:15378"/>
        <dbReference type="ChEBI" id="CHEBI:57856"/>
        <dbReference type="ChEBI" id="CHEBI:59789"/>
        <dbReference type="ChEBI" id="CHEBI:74269"/>
        <dbReference type="ChEBI" id="CHEBI:74481"/>
        <dbReference type="EC" id="2.1.1.264"/>
    </reaction>
</comment>
<evidence type="ECO:0000313" key="9">
    <source>
        <dbReference type="EMBL" id="RMA81138.1"/>
    </source>
</evidence>
<protein>
    <recommendedName>
        <fullName evidence="6">Ribosomal RNA large subunit methyltransferase K/L</fullName>
    </recommendedName>
    <domain>
        <recommendedName>
            <fullName evidence="6">23S rRNA m2G2445 methyltransferase</fullName>
            <ecNumber evidence="6">2.1.1.173</ecNumber>
        </recommendedName>
        <alternativeName>
            <fullName evidence="6">rRNA (guanine-N(2)-)-methyltransferase RlmL</fullName>
        </alternativeName>
    </domain>
    <domain>
        <recommendedName>
            <fullName evidence="6">23S rRNA m7G2069 methyltransferase</fullName>
            <ecNumber evidence="6">2.1.1.264</ecNumber>
        </recommendedName>
        <alternativeName>
            <fullName evidence="6">rRNA (guanine-N(7)-)-methyltransferase RlmK</fullName>
        </alternativeName>
    </domain>
</protein>